<protein>
    <submittedName>
        <fullName evidence="1">Uncharacterized protein</fullName>
    </submittedName>
</protein>
<organism evidence="1 2">
    <name type="scientific">Protopolystoma xenopodis</name>
    <dbReference type="NCBI Taxonomy" id="117903"/>
    <lineage>
        <taxon>Eukaryota</taxon>
        <taxon>Metazoa</taxon>
        <taxon>Spiralia</taxon>
        <taxon>Lophotrochozoa</taxon>
        <taxon>Platyhelminthes</taxon>
        <taxon>Monogenea</taxon>
        <taxon>Polyopisthocotylea</taxon>
        <taxon>Polystomatidea</taxon>
        <taxon>Polystomatidae</taxon>
        <taxon>Protopolystoma</taxon>
    </lineage>
</organism>
<reference evidence="1" key="1">
    <citation type="submission" date="2018-11" db="EMBL/GenBank/DDBJ databases">
        <authorList>
            <consortium name="Pathogen Informatics"/>
        </authorList>
    </citation>
    <scope>NUCLEOTIDE SEQUENCE</scope>
</reference>
<name>A0A448XEZ5_9PLAT</name>
<gene>
    <name evidence="1" type="ORF">PXEA_LOCUS28536</name>
</gene>
<keyword evidence="2" id="KW-1185">Reference proteome</keyword>
<sequence>MRIRTNHYLIPLVSPHSFLLSSGNCIACAQAPLEAKARHYWDLLYSGTLVRLRVRLRVPPRDFRLIALPLVWLSQTGPHR</sequence>
<proteinExistence type="predicted"/>
<evidence type="ECO:0000313" key="1">
    <source>
        <dbReference type="EMBL" id="VEL35096.1"/>
    </source>
</evidence>
<evidence type="ECO:0000313" key="2">
    <source>
        <dbReference type="Proteomes" id="UP000784294"/>
    </source>
</evidence>
<dbReference type="AlphaFoldDB" id="A0A448XEZ5"/>
<comment type="caution">
    <text evidence="1">The sequence shown here is derived from an EMBL/GenBank/DDBJ whole genome shotgun (WGS) entry which is preliminary data.</text>
</comment>
<dbReference type="Proteomes" id="UP000784294">
    <property type="component" value="Unassembled WGS sequence"/>
</dbReference>
<dbReference type="EMBL" id="CAAALY010249085">
    <property type="protein sequence ID" value="VEL35096.1"/>
    <property type="molecule type" value="Genomic_DNA"/>
</dbReference>
<accession>A0A448XEZ5</accession>